<evidence type="ECO:0000256" key="4">
    <source>
        <dbReference type="ARBA" id="ARBA00022989"/>
    </source>
</evidence>
<dbReference type="EMBL" id="WUMK01000013">
    <property type="protein sequence ID" value="MXN48937.1"/>
    <property type="molecule type" value="Genomic_DNA"/>
</dbReference>
<keyword evidence="5 7" id="KW-0472">Membrane</keyword>
<feature type="coiled-coil region" evidence="6">
    <location>
        <begin position="329"/>
        <end position="387"/>
    </location>
</feature>
<dbReference type="Pfam" id="PF02706">
    <property type="entry name" value="Wzz"/>
    <property type="match status" value="1"/>
</dbReference>
<dbReference type="PANTHER" id="PTHR32309">
    <property type="entry name" value="TYROSINE-PROTEIN KINASE"/>
    <property type="match status" value="1"/>
</dbReference>
<comment type="caution">
    <text evidence="9">The sequence shown here is derived from an EMBL/GenBank/DDBJ whole genome shotgun (WGS) entry which is preliminary data.</text>
</comment>
<evidence type="ECO:0000256" key="3">
    <source>
        <dbReference type="ARBA" id="ARBA00022692"/>
    </source>
</evidence>
<feature type="domain" description="Polysaccharide chain length determinant N-terminal" evidence="8">
    <location>
        <begin position="15"/>
        <end position="103"/>
    </location>
</feature>
<keyword evidence="3 7" id="KW-0812">Transmembrane</keyword>
<comment type="subcellular location">
    <subcellularLocation>
        <location evidence="1">Cell membrane</location>
        <topology evidence="1">Multi-pass membrane protein</topology>
    </subcellularLocation>
</comment>
<dbReference type="Proteomes" id="UP000435802">
    <property type="component" value="Unassembled WGS sequence"/>
</dbReference>
<evidence type="ECO:0000313" key="9">
    <source>
        <dbReference type="EMBL" id="MXN48937.1"/>
    </source>
</evidence>
<dbReference type="InterPro" id="IPR050445">
    <property type="entry name" value="Bact_polysacc_biosynth/exp"/>
</dbReference>
<dbReference type="OrthoDB" id="230260at2"/>
<accession>A0A6N8SKR9</accession>
<evidence type="ECO:0000256" key="6">
    <source>
        <dbReference type="SAM" id="Coils"/>
    </source>
</evidence>
<gene>
    <name evidence="9" type="ORF">GR138_27430</name>
</gene>
<evidence type="ECO:0000256" key="7">
    <source>
        <dbReference type="SAM" id="Phobius"/>
    </source>
</evidence>
<protein>
    <submittedName>
        <fullName evidence="9">Exopolysaccharide biosynthesis protein</fullName>
    </submittedName>
</protein>
<dbReference type="RefSeq" id="WP_160862423.1">
    <property type="nucleotide sequence ID" value="NZ_WUMK01000013.1"/>
</dbReference>
<evidence type="ECO:0000256" key="5">
    <source>
        <dbReference type="ARBA" id="ARBA00023136"/>
    </source>
</evidence>
<sequence length="698" mass="74113">MAAQQMEKGTFPPLFDVGSVWRTLWQRRLTVLASVGVTVLLAVLYLAVTKPTYTATASILIDPRDARSTRFESVLPGIGPDSAAVASQVFVIESRDLLMAVFESEGLAGDPEFTDGGLLAFLGSGGTGKDAAFKRFEKRISVERAGLTYVIEVSVKSEAADKAARIANAIVDYYKAGLAGDRESANSDVSALLADRVGTLQRNVAEAERAVGDFKVRHGLLDAAAGGTLQSQIDQLTVQVIAARVGSDQAKDKFDQAAAAGASPAGLARLSQIVSSDAIDTLRTDYNQRAAALASAETVYQSRHPTIRRLRSELEKTAGLIGAEAGRIKEELNAKYDLSTQTVAALEAKLETLREKSRAADAARVELRRLEATAQAARTVLDDVLKRAEETSQMRGLQLSEAKVIGFAAPPVQPTWPTPLLLLPVSAALGLLVGCGVAILRGPVEKAERDPGPEPDEAAVTQLPARFIPTRSEAVPINLGRYELPGLASAGASSRIRAMRRRFLQRGGEAFSQETLKLVRRILALLTEHAPPYVLLVFPLRNGPDAKLAGAMIGIGLQQAGQKVLVVEVSDTAPELGAGVFINGASGLPTLVRAFDGEKGRRTPFTVGAGLADASDYDFVLLLGPPLTDADWDAALFPDVECMLFVLDAADDVAELNGLLRQRLGNDGVARSAVLVLASERVAGAANDTIVRWRGSAR</sequence>
<keyword evidence="10" id="KW-1185">Reference proteome</keyword>
<dbReference type="GO" id="GO:0004713">
    <property type="term" value="F:protein tyrosine kinase activity"/>
    <property type="evidence" value="ECO:0007669"/>
    <property type="project" value="TreeGrafter"/>
</dbReference>
<dbReference type="AlphaFoldDB" id="A0A6N8SKR9"/>
<evidence type="ECO:0000259" key="8">
    <source>
        <dbReference type="Pfam" id="PF02706"/>
    </source>
</evidence>
<organism evidence="9 10">
    <name type="scientific">Shinella kummerowiae</name>
    <dbReference type="NCBI Taxonomy" id="417745"/>
    <lineage>
        <taxon>Bacteria</taxon>
        <taxon>Pseudomonadati</taxon>
        <taxon>Pseudomonadota</taxon>
        <taxon>Alphaproteobacteria</taxon>
        <taxon>Hyphomicrobiales</taxon>
        <taxon>Rhizobiaceae</taxon>
        <taxon>Shinella</taxon>
    </lineage>
</organism>
<dbReference type="InterPro" id="IPR003856">
    <property type="entry name" value="LPS_length_determ_N"/>
</dbReference>
<proteinExistence type="predicted"/>
<keyword evidence="6" id="KW-0175">Coiled coil</keyword>
<feature type="transmembrane region" description="Helical" evidence="7">
    <location>
        <begin position="29"/>
        <end position="48"/>
    </location>
</feature>
<dbReference type="PANTHER" id="PTHR32309:SF13">
    <property type="entry name" value="FERRIC ENTEROBACTIN TRANSPORT PROTEIN FEPE"/>
    <property type="match status" value="1"/>
</dbReference>
<keyword evidence="2" id="KW-1003">Cell membrane</keyword>
<name>A0A6N8SKR9_9HYPH</name>
<keyword evidence="4 7" id="KW-1133">Transmembrane helix</keyword>
<evidence type="ECO:0000256" key="1">
    <source>
        <dbReference type="ARBA" id="ARBA00004651"/>
    </source>
</evidence>
<dbReference type="GO" id="GO:0005886">
    <property type="term" value="C:plasma membrane"/>
    <property type="evidence" value="ECO:0007669"/>
    <property type="project" value="UniProtKB-SubCell"/>
</dbReference>
<reference evidence="9 10" key="1">
    <citation type="submission" date="2019-12" db="EMBL/GenBank/DDBJ databases">
        <title>Shinella kummerowiae sp. nov., a symbiotic bacterium isolated from root nodules of the herbal legume Kummerowia stipulacea.</title>
        <authorList>
            <person name="Gao J."/>
        </authorList>
    </citation>
    <scope>NUCLEOTIDE SEQUENCE [LARGE SCALE GENOMIC DNA]</scope>
    <source>
        <strain evidence="9 10">CCBAU 25048</strain>
    </source>
</reference>
<evidence type="ECO:0000256" key="2">
    <source>
        <dbReference type="ARBA" id="ARBA00022475"/>
    </source>
</evidence>
<evidence type="ECO:0000313" key="10">
    <source>
        <dbReference type="Proteomes" id="UP000435802"/>
    </source>
</evidence>